<protein>
    <submittedName>
        <fullName evidence="2">Putative ixodes 10 kDa peptide protein</fullName>
    </submittedName>
</protein>
<dbReference type="AlphaFoldDB" id="A0A0K8RF53"/>
<reference evidence="2" key="1">
    <citation type="submission" date="2012-12" db="EMBL/GenBank/DDBJ databases">
        <title>Identification and characterization of a phenylalanine ammonia-lyase gene family in Isatis indigotica Fort.</title>
        <authorList>
            <person name="Liu Q."/>
            <person name="Chen J."/>
            <person name="Zhou X."/>
            <person name="Di P."/>
            <person name="Xiao Y."/>
            <person name="Xuan H."/>
            <person name="Zhang L."/>
            <person name="Chen W."/>
        </authorList>
    </citation>
    <scope>NUCLEOTIDE SEQUENCE</scope>
    <source>
        <tissue evidence="2">Salivary gland</tissue>
    </source>
</reference>
<keyword evidence="1" id="KW-0732">Signal</keyword>
<proteinExistence type="evidence at transcript level"/>
<accession>A0A0K8RF53</accession>
<dbReference type="EMBL" id="GADI01004011">
    <property type="protein sequence ID" value="JAA69797.1"/>
    <property type="molecule type" value="mRNA"/>
</dbReference>
<name>A0A0K8RF53_IXORI</name>
<organism evidence="2">
    <name type="scientific">Ixodes ricinus</name>
    <name type="common">Common tick</name>
    <name type="synonym">Acarus ricinus</name>
    <dbReference type="NCBI Taxonomy" id="34613"/>
    <lineage>
        <taxon>Eukaryota</taxon>
        <taxon>Metazoa</taxon>
        <taxon>Ecdysozoa</taxon>
        <taxon>Arthropoda</taxon>
        <taxon>Chelicerata</taxon>
        <taxon>Arachnida</taxon>
        <taxon>Acari</taxon>
        <taxon>Parasitiformes</taxon>
        <taxon>Ixodida</taxon>
        <taxon>Ixodoidea</taxon>
        <taxon>Ixodidae</taxon>
        <taxon>Ixodinae</taxon>
        <taxon>Ixodes</taxon>
    </lineage>
</organism>
<feature type="signal peptide" evidence="1">
    <location>
        <begin position="1"/>
        <end position="23"/>
    </location>
</feature>
<feature type="chain" id="PRO_5005517253" evidence="1">
    <location>
        <begin position="24"/>
        <end position="70"/>
    </location>
</feature>
<evidence type="ECO:0000256" key="1">
    <source>
        <dbReference type="SAM" id="SignalP"/>
    </source>
</evidence>
<sequence>MLPISKMQLVVFAVVLILPALQSGGFLSGTAVYEDCMDLLDKCGEIECLLRGGGKFKDYNPLISRQQLGI</sequence>
<evidence type="ECO:0000313" key="2">
    <source>
        <dbReference type="EMBL" id="JAA69797.1"/>
    </source>
</evidence>